<feature type="chain" id="PRO_5047233496" description="Allene oxide cyclase" evidence="2">
    <location>
        <begin position="24"/>
        <end position="158"/>
    </location>
</feature>
<keyword evidence="2" id="KW-0732">Signal</keyword>
<feature type="compositionally biased region" description="Low complexity" evidence="1">
    <location>
        <begin position="146"/>
        <end position="158"/>
    </location>
</feature>
<feature type="signal peptide" evidence="2">
    <location>
        <begin position="1"/>
        <end position="23"/>
    </location>
</feature>
<evidence type="ECO:0000256" key="1">
    <source>
        <dbReference type="SAM" id="MobiDB-lite"/>
    </source>
</evidence>
<reference evidence="3 4" key="1">
    <citation type="submission" date="2022-06" db="EMBL/GenBank/DDBJ databases">
        <title>Paraconexibacter antarcticus.</title>
        <authorList>
            <person name="Kim C.S."/>
        </authorList>
    </citation>
    <scope>NUCLEOTIDE SEQUENCE [LARGE SCALE GENOMIC DNA]</scope>
    <source>
        <strain evidence="3 4">02-257</strain>
    </source>
</reference>
<proteinExistence type="predicted"/>
<name>A0ABY5DYR5_9ACTN</name>
<evidence type="ECO:0008006" key="5">
    <source>
        <dbReference type="Google" id="ProtNLM"/>
    </source>
</evidence>
<keyword evidence="4" id="KW-1185">Reference proteome</keyword>
<dbReference type="RefSeq" id="WP_254572373.1">
    <property type="nucleotide sequence ID" value="NZ_CP098502.1"/>
</dbReference>
<dbReference type="Proteomes" id="UP001056035">
    <property type="component" value="Chromosome"/>
</dbReference>
<protein>
    <recommendedName>
        <fullName evidence="5">Allene oxide cyclase</fullName>
    </recommendedName>
</protein>
<dbReference type="Gene3D" id="2.40.480.10">
    <property type="entry name" value="Allene oxide cyclase-like"/>
    <property type="match status" value="1"/>
</dbReference>
<accession>A0ABY5DYR5</accession>
<dbReference type="InterPro" id="IPR044859">
    <property type="entry name" value="Allene_oxi_cyc_Dirigent"/>
</dbReference>
<gene>
    <name evidence="3" type="ORF">NBH00_05645</name>
</gene>
<organism evidence="3 4">
    <name type="scientific">Paraconexibacter antarcticus</name>
    <dbReference type="NCBI Taxonomy" id="2949664"/>
    <lineage>
        <taxon>Bacteria</taxon>
        <taxon>Bacillati</taxon>
        <taxon>Actinomycetota</taxon>
        <taxon>Thermoleophilia</taxon>
        <taxon>Solirubrobacterales</taxon>
        <taxon>Paraconexibacteraceae</taxon>
        <taxon>Paraconexibacter</taxon>
    </lineage>
</organism>
<dbReference type="InterPro" id="IPR034871">
    <property type="entry name" value="Allene_oxi_cyc_sf"/>
</dbReference>
<dbReference type="EMBL" id="CP098502">
    <property type="protein sequence ID" value="UTI65694.1"/>
    <property type="molecule type" value="Genomic_DNA"/>
</dbReference>
<evidence type="ECO:0000313" key="4">
    <source>
        <dbReference type="Proteomes" id="UP001056035"/>
    </source>
</evidence>
<feature type="region of interest" description="Disordered" evidence="1">
    <location>
        <begin position="136"/>
        <end position="158"/>
    </location>
</feature>
<evidence type="ECO:0000256" key="2">
    <source>
        <dbReference type="SAM" id="SignalP"/>
    </source>
</evidence>
<sequence>MNRRLPTAVLVAVAGAGVPAVLAVGADSAPSRVTTLRVAFKIDAAKLVDAAPHGNSPGDVAVLSGTLRTPAPGQVIGHYHGTCTTMQPVSDSECTFTWALAGGQITTIAAYGDNFNGRRVVHDAIVGGTGRYRDARGQGIGKETGETTGLETFQLTRP</sequence>
<dbReference type="SUPFAM" id="SSF141493">
    <property type="entry name" value="Allene oxide cyclase-like"/>
    <property type="match status" value="1"/>
</dbReference>
<evidence type="ECO:0000313" key="3">
    <source>
        <dbReference type="EMBL" id="UTI65694.1"/>
    </source>
</evidence>